<name>A0A6L2JEI9_TANCI</name>
<protein>
    <submittedName>
        <fullName evidence="1">Uncharacterized protein</fullName>
    </submittedName>
</protein>
<gene>
    <name evidence="1" type="ORF">Tci_007389</name>
</gene>
<dbReference type="AlphaFoldDB" id="A0A6L2JEI9"/>
<comment type="caution">
    <text evidence="1">The sequence shown here is derived from an EMBL/GenBank/DDBJ whole genome shotgun (WGS) entry which is preliminary data.</text>
</comment>
<organism evidence="1">
    <name type="scientific">Tanacetum cinerariifolium</name>
    <name type="common">Dalmatian daisy</name>
    <name type="synonym">Chrysanthemum cinerariifolium</name>
    <dbReference type="NCBI Taxonomy" id="118510"/>
    <lineage>
        <taxon>Eukaryota</taxon>
        <taxon>Viridiplantae</taxon>
        <taxon>Streptophyta</taxon>
        <taxon>Embryophyta</taxon>
        <taxon>Tracheophyta</taxon>
        <taxon>Spermatophyta</taxon>
        <taxon>Magnoliopsida</taxon>
        <taxon>eudicotyledons</taxon>
        <taxon>Gunneridae</taxon>
        <taxon>Pentapetalae</taxon>
        <taxon>asterids</taxon>
        <taxon>campanulids</taxon>
        <taxon>Asterales</taxon>
        <taxon>Asteraceae</taxon>
        <taxon>Asteroideae</taxon>
        <taxon>Anthemideae</taxon>
        <taxon>Anthemidinae</taxon>
        <taxon>Tanacetum</taxon>
    </lineage>
</organism>
<dbReference type="EMBL" id="BKCJ010000688">
    <property type="protein sequence ID" value="GEU35411.1"/>
    <property type="molecule type" value="Genomic_DNA"/>
</dbReference>
<proteinExistence type="predicted"/>
<sequence length="323" mass="38462">MVEKSFLEIQGTFLVKIRDNTFNGIIGENAFKHIDNFLEVIRPLKIKGLSHDRFRLSVFPMSLVAFNEFNYLLKIDTYLFTFDIQEIKTYEEYELNNNMMGELEEPWSDNGVPYQLCDHICEPYLFKNGKTKWPKCSSDIDGFSNGGELPKMVRVGCMTYFQDHKWYDELTDGKIKEEALMHKAIIEESWGDATLGVMKFREWLKSSFENFHELDYDVLVKLEECWWKVNAHENTPFTGWENHGQGPYANTETKKDYDPYLDINRIFGRYYESNNVGNIQDNMKEYHNLSMCKIRRFEMMKYLFDADDEYVAIKERKHFINRH</sequence>
<accession>A0A6L2JEI9</accession>
<evidence type="ECO:0000313" key="1">
    <source>
        <dbReference type="EMBL" id="GEU35411.1"/>
    </source>
</evidence>
<reference evidence="1" key="1">
    <citation type="journal article" date="2019" name="Sci. Rep.">
        <title>Draft genome of Tanacetum cinerariifolium, the natural source of mosquito coil.</title>
        <authorList>
            <person name="Yamashiro T."/>
            <person name="Shiraishi A."/>
            <person name="Satake H."/>
            <person name="Nakayama K."/>
        </authorList>
    </citation>
    <scope>NUCLEOTIDE SEQUENCE</scope>
</reference>